<keyword evidence="5" id="KW-0732">Signal</keyword>
<evidence type="ECO:0000256" key="1">
    <source>
        <dbReference type="ARBA" id="ARBA00008779"/>
    </source>
</evidence>
<dbReference type="Gene3D" id="3.40.720.10">
    <property type="entry name" value="Alkaline Phosphatase, subunit A"/>
    <property type="match status" value="1"/>
</dbReference>
<dbReference type="InterPro" id="IPR000917">
    <property type="entry name" value="Sulfatase_N"/>
</dbReference>
<dbReference type="Pfam" id="PF00884">
    <property type="entry name" value="Sulfatase"/>
    <property type="match status" value="1"/>
</dbReference>
<dbReference type="CDD" id="cd16026">
    <property type="entry name" value="GALNS_like"/>
    <property type="match status" value="1"/>
</dbReference>
<dbReference type="InterPro" id="IPR050738">
    <property type="entry name" value="Sulfatase"/>
</dbReference>
<sequence>MENVRCYLSFLGLCLALLARLSAADSTPTNVILIYTDDLGYGDLACYGAQGYETPHLDRMAEEGMRFTDFSSSSSICTPSRAGLLTGRYAKRWGHDGKVYFPYSKDGMPPSEITIAELLKEVGYQTALIGKWHLGHRPQYLPTAQGFDLYYGIPYSNDMWQAPEIPLAENVVFNEGLGRAEYLDGKNGRKLYRDKVPLMLGNEVIEWPVDQGQITRMYTERAQAFIRENQEAPFFLYLAHAMPHVPLFASESFAEKSERGLFGDVIEELDWSVGELLKTLREEGIAENTLVIFTSDNGPWLSKKEAAGTAAPFRDGKFTDYEGGCRVPCIAWQPGTVPAGVECEVQTSTLDMLPTIAALAGAPVPQDRVIDGRDIRSVLTGTIDELPAPEFFLYRSNNSIRVGDWKLVQFKKKTELFNLSEDIGETKNLIQTYPEKANELLRRLAAVNAQLKP</sequence>
<dbReference type="PANTHER" id="PTHR42693:SF53">
    <property type="entry name" value="ENDO-4-O-SULFATASE"/>
    <property type="match status" value="1"/>
</dbReference>
<protein>
    <submittedName>
        <fullName evidence="7">Sulfatase</fullName>
    </submittedName>
</protein>
<evidence type="ECO:0000313" key="7">
    <source>
        <dbReference type="EMBL" id="WPJ96425.1"/>
    </source>
</evidence>
<evidence type="ECO:0000256" key="3">
    <source>
        <dbReference type="ARBA" id="ARBA00022801"/>
    </source>
</evidence>
<feature type="chain" id="PRO_5045702375" evidence="5">
    <location>
        <begin position="24"/>
        <end position="453"/>
    </location>
</feature>
<gene>
    <name evidence="7" type="ORF">SH580_01750</name>
</gene>
<evidence type="ECO:0000256" key="5">
    <source>
        <dbReference type="SAM" id="SignalP"/>
    </source>
</evidence>
<dbReference type="SUPFAM" id="SSF53649">
    <property type="entry name" value="Alkaline phosphatase-like"/>
    <property type="match status" value="1"/>
</dbReference>
<comment type="similarity">
    <text evidence="1">Belongs to the sulfatase family.</text>
</comment>
<accession>A0ABZ0RNV2</accession>
<keyword evidence="3" id="KW-0378">Hydrolase</keyword>
<dbReference type="EMBL" id="CP138858">
    <property type="protein sequence ID" value="WPJ96425.1"/>
    <property type="molecule type" value="Genomic_DNA"/>
</dbReference>
<keyword evidence="4" id="KW-0106">Calcium</keyword>
<dbReference type="PANTHER" id="PTHR42693">
    <property type="entry name" value="ARYLSULFATASE FAMILY MEMBER"/>
    <property type="match status" value="1"/>
</dbReference>
<feature type="domain" description="Sulfatase N-terminal" evidence="6">
    <location>
        <begin position="30"/>
        <end position="362"/>
    </location>
</feature>
<evidence type="ECO:0000259" key="6">
    <source>
        <dbReference type="Pfam" id="PF00884"/>
    </source>
</evidence>
<reference evidence="7 8" key="1">
    <citation type="submission" date="2023-11" db="EMBL/GenBank/DDBJ databases">
        <title>Coraliomargarita sp. nov., isolated from marine algae.</title>
        <authorList>
            <person name="Lee J.K."/>
            <person name="Baek J.H."/>
            <person name="Kim J.M."/>
            <person name="Choi D.G."/>
            <person name="Jeon C.O."/>
        </authorList>
    </citation>
    <scope>NUCLEOTIDE SEQUENCE [LARGE SCALE GENOMIC DNA]</scope>
    <source>
        <strain evidence="7 8">J2-16</strain>
    </source>
</reference>
<dbReference type="Gene3D" id="3.30.1120.10">
    <property type="match status" value="1"/>
</dbReference>
<evidence type="ECO:0000256" key="4">
    <source>
        <dbReference type="ARBA" id="ARBA00022837"/>
    </source>
</evidence>
<organism evidence="7 8">
    <name type="scientific">Coraliomargarita algicola</name>
    <dbReference type="NCBI Taxonomy" id="3092156"/>
    <lineage>
        <taxon>Bacteria</taxon>
        <taxon>Pseudomonadati</taxon>
        <taxon>Verrucomicrobiota</taxon>
        <taxon>Opitutia</taxon>
        <taxon>Puniceicoccales</taxon>
        <taxon>Coraliomargaritaceae</taxon>
        <taxon>Coraliomargarita</taxon>
    </lineage>
</organism>
<dbReference type="PROSITE" id="PS00523">
    <property type="entry name" value="SULFATASE_1"/>
    <property type="match status" value="1"/>
</dbReference>
<keyword evidence="8" id="KW-1185">Reference proteome</keyword>
<keyword evidence="2" id="KW-0479">Metal-binding</keyword>
<dbReference type="PROSITE" id="PS00149">
    <property type="entry name" value="SULFATASE_2"/>
    <property type="match status" value="1"/>
</dbReference>
<proteinExistence type="inferred from homology"/>
<feature type="signal peptide" evidence="5">
    <location>
        <begin position="1"/>
        <end position="23"/>
    </location>
</feature>
<evidence type="ECO:0000313" key="8">
    <source>
        <dbReference type="Proteomes" id="UP001324993"/>
    </source>
</evidence>
<dbReference type="RefSeq" id="WP_319833284.1">
    <property type="nucleotide sequence ID" value="NZ_CP138858.1"/>
</dbReference>
<dbReference type="InterPro" id="IPR024607">
    <property type="entry name" value="Sulfatase_CS"/>
</dbReference>
<evidence type="ECO:0000256" key="2">
    <source>
        <dbReference type="ARBA" id="ARBA00022723"/>
    </source>
</evidence>
<name>A0ABZ0RNV2_9BACT</name>
<dbReference type="InterPro" id="IPR017850">
    <property type="entry name" value="Alkaline_phosphatase_core_sf"/>
</dbReference>
<dbReference type="Proteomes" id="UP001324993">
    <property type="component" value="Chromosome"/>
</dbReference>